<comment type="subcellular location">
    <subcellularLocation>
        <location evidence="1 20">Cytoplasm</location>
    </subcellularLocation>
</comment>
<feature type="binding site" evidence="20">
    <location>
        <position position="174"/>
    </location>
    <ligand>
        <name>UDP-N-acetyl-alpha-D-glucosamine</name>
        <dbReference type="ChEBI" id="CHEBI:57705"/>
    </ligand>
</feature>
<dbReference type="PANTHER" id="PTHR43584:SF3">
    <property type="entry name" value="BIFUNCTIONAL PROTEIN GLMU"/>
    <property type="match status" value="1"/>
</dbReference>
<comment type="function">
    <text evidence="19 20">Catalyzes the last two sequential reactions in the de novo biosynthetic pathway for UDP-N-acetylglucosamine (UDP-GlcNAc). The C-terminal domain catalyzes the transfer of acetyl group from acetyl coenzyme A to glucosamine-1-phosphate (GlcN-1-P) to produce N-acetylglucosamine-1-phosphate (GlcNAc-1-P), which is converted into UDP-GlcNAc by the transfer of uridine 5-monophosphate (from uridine 5-triphosphate), a reaction catalyzed by the N-terminal domain.</text>
</comment>
<dbReference type="GO" id="GO:0009252">
    <property type="term" value="P:peptidoglycan biosynthetic process"/>
    <property type="evidence" value="ECO:0007669"/>
    <property type="project" value="UniProtKB-UniRule"/>
</dbReference>
<comment type="cofactor">
    <cofactor evidence="20">
        <name>Mg(2+)</name>
        <dbReference type="ChEBI" id="CHEBI:18420"/>
    </cofactor>
    <text evidence="20">Binds 1 Mg(2+) ion per subunit.</text>
</comment>
<dbReference type="Gene3D" id="3.90.550.10">
    <property type="entry name" value="Spore Coat Polysaccharide Biosynthesis Protein SpsA, Chain A"/>
    <property type="match status" value="1"/>
</dbReference>
<sequence>MNTHDIAVIVLAAGKGTRMKSDLPKVLHPMAGMPMLGHVLHAARTLNPSKTVVITGYGAEKVEDYCQKHFPEAEFARQTEQLGTAHAIMQAESVLKDFTGTAVIVYADIMLSTRPDVLPTLMEQHSSNSNGLTLLTANVPNPTGLGRIFLKNNIIVNVEEKDCTPDQRKITTVNPAIHAIPSPLLFKLLKLVKNDNAQKEYYLPDIIALAHQNGAPVITAEVPSDRAELGMNSRAEVAEMETVWQTRKRAEAMAAGVTLVDPKTVYFSADTEIAPDVTIHQNVVFGAGVKIETGATILPFCHIEGAHLQRGANVGPFARIRPTSVVGENAKVGNFVELKNATMGAKASAGHLTYLGDATVGEHTNIGAGTITANYNHKTHAKAKTVIGNNASVGSNSVLVAPVTLGDGAYTGAGTVVRKNVEEGSLVFTTPDLITKTGYSK</sequence>
<evidence type="ECO:0000313" key="22">
    <source>
        <dbReference type="EMBL" id="TKW60583.1"/>
    </source>
</evidence>
<keyword evidence="9 20" id="KW-0479">Metal-binding</keyword>
<dbReference type="InterPro" id="IPR029044">
    <property type="entry name" value="Nucleotide-diphossugar_trans"/>
</dbReference>
<dbReference type="InterPro" id="IPR050065">
    <property type="entry name" value="GlmU-like"/>
</dbReference>
<dbReference type="GO" id="GO:0005737">
    <property type="term" value="C:cytoplasm"/>
    <property type="evidence" value="ECO:0007669"/>
    <property type="project" value="UniProtKB-SubCell"/>
</dbReference>
<evidence type="ECO:0000256" key="17">
    <source>
        <dbReference type="ARBA" id="ARBA00048247"/>
    </source>
</evidence>
<dbReference type="SUPFAM" id="SSF53448">
    <property type="entry name" value="Nucleotide-diphospho-sugar transferases"/>
    <property type="match status" value="1"/>
</dbReference>
<comment type="subunit">
    <text evidence="20">Homotrimer.</text>
</comment>
<evidence type="ECO:0000256" key="4">
    <source>
        <dbReference type="ARBA" id="ARBA00007707"/>
    </source>
</evidence>
<dbReference type="EC" id="2.3.1.157" evidence="20"/>
<name>A0A6N4R4B8_BLAVI</name>
<dbReference type="InterPro" id="IPR005882">
    <property type="entry name" value="Bifunctional_GlmU"/>
</dbReference>
<feature type="binding site" evidence="20">
    <location>
        <position position="354"/>
    </location>
    <ligand>
        <name>UDP-N-acetyl-alpha-D-glucosamine</name>
        <dbReference type="ChEBI" id="CHEBI:57705"/>
    </ligand>
</feature>
<feature type="binding site" evidence="20">
    <location>
        <position position="159"/>
    </location>
    <ligand>
        <name>UDP-N-acetyl-alpha-D-glucosamine</name>
        <dbReference type="ChEBI" id="CHEBI:57705"/>
    </ligand>
</feature>
<comment type="catalytic activity">
    <reaction evidence="18 20">
        <text>N-acetyl-alpha-D-glucosamine 1-phosphate + UTP + H(+) = UDP-N-acetyl-alpha-D-glucosamine + diphosphate</text>
        <dbReference type="Rhea" id="RHEA:13509"/>
        <dbReference type="ChEBI" id="CHEBI:15378"/>
        <dbReference type="ChEBI" id="CHEBI:33019"/>
        <dbReference type="ChEBI" id="CHEBI:46398"/>
        <dbReference type="ChEBI" id="CHEBI:57705"/>
        <dbReference type="ChEBI" id="CHEBI:57776"/>
        <dbReference type="EC" id="2.7.7.23"/>
    </reaction>
</comment>
<dbReference type="SUPFAM" id="SSF51161">
    <property type="entry name" value="Trimeric LpxA-like enzymes"/>
    <property type="match status" value="1"/>
</dbReference>
<evidence type="ECO:0000256" key="11">
    <source>
        <dbReference type="ARBA" id="ARBA00022842"/>
    </source>
</evidence>
<dbReference type="GO" id="GO:0000902">
    <property type="term" value="P:cell morphogenesis"/>
    <property type="evidence" value="ECO:0007669"/>
    <property type="project" value="UniProtKB-UniRule"/>
</dbReference>
<feature type="binding site" evidence="20">
    <location>
        <position position="339"/>
    </location>
    <ligand>
        <name>UDP-N-acetyl-alpha-D-glucosamine</name>
        <dbReference type="ChEBI" id="CHEBI:57705"/>
    </ligand>
</feature>
<dbReference type="CDD" id="cd03353">
    <property type="entry name" value="LbH_GlmU_C"/>
    <property type="match status" value="1"/>
</dbReference>
<dbReference type="Proteomes" id="UP000320948">
    <property type="component" value="Unassembled WGS sequence"/>
</dbReference>
<feature type="binding site" evidence="20">
    <location>
        <position position="78"/>
    </location>
    <ligand>
        <name>UDP-N-acetyl-alpha-D-glucosamine</name>
        <dbReference type="ChEBI" id="CHEBI:57705"/>
    </ligand>
</feature>
<comment type="pathway">
    <text evidence="20">Bacterial outer membrane biogenesis; LPS lipid A biosynthesis.</text>
</comment>
<dbReference type="NCBIfam" id="NF010933">
    <property type="entry name" value="PRK14353.1"/>
    <property type="match status" value="1"/>
</dbReference>
<dbReference type="GO" id="GO:0006048">
    <property type="term" value="P:UDP-N-acetylglucosamine biosynthetic process"/>
    <property type="evidence" value="ECO:0007669"/>
    <property type="project" value="UniProtKB-UniPathway"/>
</dbReference>
<comment type="pathway">
    <text evidence="2 20">Nucleotide-sugar biosynthesis; UDP-N-acetyl-alpha-D-glucosamine biosynthesis; N-acetyl-alpha-D-glucosamine 1-phosphate from alpha-D-glucosamine 6-phosphate (route II): step 2/2.</text>
</comment>
<feature type="region of interest" description="Linker" evidence="20">
    <location>
        <begin position="235"/>
        <end position="255"/>
    </location>
</feature>
<feature type="binding site" evidence="20">
    <location>
        <position position="232"/>
    </location>
    <ligand>
        <name>Mg(2+)</name>
        <dbReference type="ChEBI" id="CHEBI:18420"/>
    </ligand>
</feature>
<organism evidence="22 23">
    <name type="scientific">Blastochloris viridis</name>
    <name type="common">Rhodopseudomonas viridis</name>
    <dbReference type="NCBI Taxonomy" id="1079"/>
    <lineage>
        <taxon>Bacteria</taxon>
        <taxon>Pseudomonadati</taxon>
        <taxon>Pseudomonadota</taxon>
        <taxon>Alphaproteobacteria</taxon>
        <taxon>Hyphomicrobiales</taxon>
        <taxon>Blastochloridaceae</taxon>
        <taxon>Blastochloris</taxon>
    </lineage>
</organism>
<evidence type="ECO:0000256" key="19">
    <source>
        <dbReference type="ARBA" id="ARBA00049628"/>
    </source>
</evidence>
<keyword evidence="14 20" id="KW-0511">Multifunctional enzyme</keyword>
<reference evidence="22 23" key="1">
    <citation type="journal article" date="2017" name="Nat. Commun.">
        <title>In situ click chemistry generation of cyclooxygenase-2 inhibitors.</title>
        <authorList>
            <person name="Bhardwaj A."/>
            <person name="Kaur J."/>
            <person name="Wuest M."/>
            <person name="Wuest F."/>
        </authorList>
    </citation>
    <scope>NUCLEOTIDE SEQUENCE [LARGE SCALE GENOMIC DNA]</scope>
    <source>
        <strain evidence="22">S2_018_000_R2_106</strain>
    </source>
</reference>
<dbReference type="UniPathway" id="UPA00113">
    <property type="reaction ID" value="UER00532"/>
</dbReference>
<evidence type="ECO:0000256" key="18">
    <source>
        <dbReference type="ARBA" id="ARBA00048493"/>
    </source>
</evidence>
<dbReference type="EC" id="2.7.7.23" evidence="20"/>
<protein>
    <recommendedName>
        <fullName evidence="20">Bifunctional protein GlmU</fullName>
    </recommendedName>
    <domain>
        <recommendedName>
            <fullName evidence="20">UDP-N-acetylglucosamine pyrophosphorylase</fullName>
            <ecNumber evidence="20">2.7.7.23</ecNumber>
        </recommendedName>
        <alternativeName>
            <fullName evidence="20">N-acetylglucosamine-1-phosphate uridyltransferase</fullName>
        </alternativeName>
    </domain>
    <domain>
        <recommendedName>
            <fullName evidence="20">Glucosamine-1-phosphate N-acetyltransferase</fullName>
            <ecNumber evidence="20">2.3.1.157</ecNumber>
        </recommendedName>
    </domain>
</protein>
<evidence type="ECO:0000256" key="12">
    <source>
        <dbReference type="ARBA" id="ARBA00022960"/>
    </source>
</evidence>
<evidence type="ECO:0000256" key="10">
    <source>
        <dbReference type="ARBA" id="ARBA00022737"/>
    </source>
</evidence>
<dbReference type="Pfam" id="PF00132">
    <property type="entry name" value="Hexapep"/>
    <property type="match status" value="1"/>
</dbReference>
<feature type="active site" description="Proton acceptor" evidence="20">
    <location>
        <position position="351"/>
    </location>
</feature>
<dbReference type="GO" id="GO:0019134">
    <property type="term" value="F:glucosamine-1-phosphate N-acetyltransferase activity"/>
    <property type="evidence" value="ECO:0007669"/>
    <property type="project" value="UniProtKB-UniRule"/>
</dbReference>
<dbReference type="GO" id="GO:0008360">
    <property type="term" value="P:regulation of cell shape"/>
    <property type="evidence" value="ECO:0007669"/>
    <property type="project" value="UniProtKB-KW"/>
</dbReference>
<keyword evidence="12 20" id="KW-0133">Cell shape</keyword>
<keyword evidence="13 20" id="KW-0573">Peptidoglycan synthesis</keyword>
<dbReference type="UniPathway" id="UPA00973"/>
<evidence type="ECO:0000256" key="1">
    <source>
        <dbReference type="ARBA" id="ARBA00004496"/>
    </source>
</evidence>
<proteinExistence type="inferred from homology"/>
<dbReference type="AlphaFoldDB" id="A0A6N4R4B8"/>
<comment type="similarity">
    <text evidence="5 20">In the N-terminal section; belongs to the N-acetylglucosamine-1-phosphate uridyltransferase family.</text>
</comment>
<comment type="caution">
    <text evidence="20">Lacks conserved residue(s) required for the propagation of feature annotation.</text>
</comment>
<evidence type="ECO:0000256" key="8">
    <source>
        <dbReference type="ARBA" id="ARBA00022695"/>
    </source>
</evidence>
<keyword evidence="8 20" id="KW-0548">Nucleotidyltransferase</keyword>
<feature type="domain" description="Nucleotidyl transferase" evidence="21">
    <location>
        <begin position="8"/>
        <end position="216"/>
    </location>
</feature>
<dbReference type="GO" id="GO:0000287">
    <property type="term" value="F:magnesium ion binding"/>
    <property type="evidence" value="ECO:0007669"/>
    <property type="project" value="UniProtKB-UniRule"/>
</dbReference>
<feature type="binding site" evidence="20">
    <location>
        <position position="395"/>
    </location>
    <ligand>
        <name>acetyl-CoA</name>
        <dbReference type="ChEBI" id="CHEBI:57288"/>
    </ligand>
</feature>
<keyword evidence="7 20" id="KW-0808">Transferase</keyword>
<feature type="binding site" evidence="20">
    <location>
        <begin position="83"/>
        <end position="84"/>
    </location>
    <ligand>
        <name>UDP-N-acetyl-alpha-D-glucosamine</name>
        <dbReference type="ChEBI" id="CHEBI:57705"/>
    </ligand>
</feature>
<dbReference type="InterPro" id="IPR011004">
    <property type="entry name" value="Trimer_LpxA-like_sf"/>
</dbReference>
<feature type="binding site" evidence="20">
    <location>
        <position position="365"/>
    </location>
    <ligand>
        <name>UDP-N-acetyl-alpha-D-glucosamine</name>
        <dbReference type="ChEBI" id="CHEBI:57705"/>
    </ligand>
</feature>
<evidence type="ECO:0000256" key="14">
    <source>
        <dbReference type="ARBA" id="ARBA00023268"/>
    </source>
</evidence>
<evidence type="ECO:0000313" key="23">
    <source>
        <dbReference type="Proteomes" id="UP000320948"/>
    </source>
</evidence>
<accession>A0A6N4R4B8</accession>
<evidence type="ECO:0000256" key="3">
    <source>
        <dbReference type="ARBA" id="ARBA00005208"/>
    </source>
</evidence>
<evidence type="ECO:0000256" key="13">
    <source>
        <dbReference type="ARBA" id="ARBA00022984"/>
    </source>
</evidence>
<evidence type="ECO:0000256" key="16">
    <source>
        <dbReference type="ARBA" id="ARBA00023316"/>
    </source>
</evidence>
<keyword evidence="10 20" id="KW-0677">Repeat</keyword>
<feature type="region of interest" description="N-acetyltransferase" evidence="20">
    <location>
        <begin position="256"/>
        <end position="441"/>
    </location>
</feature>
<dbReference type="EMBL" id="VAFM01000002">
    <property type="protein sequence ID" value="TKW60583.1"/>
    <property type="molecule type" value="Genomic_DNA"/>
</dbReference>
<feature type="binding site" evidence="20">
    <location>
        <position position="232"/>
    </location>
    <ligand>
        <name>UDP-N-acetyl-alpha-D-glucosamine</name>
        <dbReference type="ChEBI" id="CHEBI:57705"/>
    </ligand>
</feature>
<feature type="binding site" evidence="20">
    <location>
        <position position="413"/>
    </location>
    <ligand>
        <name>acetyl-CoA</name>
        <dbReference type="ChEBI" id="CHEBI:57288"/>
    </ligand>
</feature>
<feature type="binding site" evidence="20">
    <location>
        <position position="108"/>
    </location>
    <ligand>
        <name>Mg(2+)</name>
        <dbReference type="ChEBI" id="CHEBI:18420"/>
    </ligand>
</feature>
<feature type="binding site" evidence="20">
    <location>
        <begin position="374"/>
        <end position="375"/>
    </location>
    <ligand>
        <name>acetyl-CoA</name>
        <dbReference type="ChEBI" id="CHEBI:57288"/>
    </ligand>
</feature>
<evidence type="ECO:0000256" key="6">
    <source>
        <dbReference type="ARBA" id="ARBA00022490"/>
    </source>
</evidence>
<dbReference type="InterPro" id="IPR001451">
    <property type="entry name" value="Hexapep"/>
</dbReference>
<dbReference type="NCBIfam" id="TIGR01173">
    <property type="entry name" value="glmU"/>
    <property type="match status" value="1"/>
</dbReference>
<feature type="binding site" evidence="20">
    <location>
        <begin position="11"/>
        <end position="14"/>
    </location>
    <ligand>
        <name>UDP-N-acetyl-alpha-D-glucosamine</name>
        <dbReference type="ChEBI" id="CHEBI:57705"/>
    </ligand>
</feature>
<feature type="binding site" evidence="20">
    <location>
        <position position="146"/>
    </location>
    <ligand>
        <name>UDP-N-acetyl-alpha-D-glucosamine</name>
        <dbReference type="ChEBI" id="CHEBI:57705"/>
    </ligand>
</feature>
<evidence type="ECO:0000256" key="5">
    <source>
        <dbReference type="ARBA" id="ARBA00007947"/>
    </source>
</evidence>
<evidence type="ECO:0000256" key="20">
    <source>
        <dbReference type="HAMAP-Rule" id="MF_01631"/>
    </source>
</evidence>
<evidence type="ECO:0000256" key="9">
    <source>
        <dbReference type="ARBA" id="ARBA00022723"/>
    </source>
</evidence>
<dbReference type="CDD" id="cd02540">
    <property type="entry name" value="GT2_GlmU_N_bac"/>
    <property type="match status" value="1"/>
</dbReference>
<feature type="binding site" evidence="20">
    <location>
        <position position="321"/>
    </location>
    <ligand>
        <name>UDP-N-acetyl-alpha-D-glucosamine</name>
        <dbReference type="ChEBI" id="CHEBI:57705"/>
    </ligand>
</feature>
<dbReference type="InterPro" id="IPR005835">
    <property type="entry name" value="NTP_transferase_dom"/>
</dbReference>
<evidence type="ECO:0000256" key="2">
    <source>
        <dbReference type="ARBA" id="ARBA00005166"/>
    </source>
</evidence>
<comment type="catalytic activity">
    <reaction evidence="17 20">
        <text>alpha-D-glucosamine 1-phosphate + acetyl-CoA = N-acetyl-alpha-D-glucosamine 1-phosphate + CoA + H(+)</text>
        <dbReference type="Rhea" id="RHEA:13725"/>
        <dbReference type="ChEBI" id="CHEBI:15378"/>
        <dbReference type="ChEBI" id="CHEBI:57287"/>
        <dbReference type="ChEBI" id="CHEBI:57288"/>
        <dbReference type="ChEBI" id="CHEBI:57776"/>
        <dbReference type="ChEBI" id="CHEBI:58516"/>
        <dbReference type="EC" id="2.3.1.157"/>
    </reaction>
</comment>
<dbReference type="GO" id="GO:0016020">
    <property type="term" value="C:membrane"/>
    <property type="evidence" value="ECO:0007669"/>
    <property type="project" value="GOC"/>
</dbReference>
<comment type="pathway">
    <text evidence="3 20">Nucleotide-sugar biosynthesis; UDP-N-acetyl-alpha-D-glucosamine biosynthesis; UDP-N-acetyl-alpha-D-glucosamine from N-acetyl-alpha-D-glucosamine 1-phosphate: step 1/1.</text>
</comment>
<dbReference type="Pfam" id="PF00483">
    <property type="entry name" value="NTP_transferase"/>
    <property type="match status" value="1"/>
</dbReference>
<dbReference type="Gene3D" id="2.160.10.10">
    <property type="entry name" value="Hexapeptide repeat proteins"/>
    <property type="match status" value="1"/>
</dbReference>
<comment type="caution">
    <text evidence="22">The sequence shown here is derived from an EMBL/GenBank/DDBJ whole genome shotgun (WGS) entry which is preliminary data.</text>
</comment>
<comment type="similarity">
    <text evidence="4 20">In the C-terminal section; belongs to the transferase hexapeptide repeat family.</text>
</comment>
<evidence type="ECO:0000256" key="7">
    <source>
        <dbReference type="ARBA" id="ARBA00022679"/>
    </source>
</evidence>
<evidence type="ECO:0000256" key="15">
    <source>
        <dbReference type="ARBA" id="ARBA00023315"/>
    </source>
</evidence>
<keyword evidence="6 20" id="KW-0963">Cytoplasm</keyword>
<gene>
    <name evidence="20 22" type="primary">glmU</name>
    <name evidence="22" type="ORF">DI628_06685</name>
</gene>
<dbReference type="GO" id="GO:0003977">
    <property type="term" value="F:UDP-N-acetylglucosamine diphosphorylase activity"/>
    <property type="evidence" value="ECO:0007669"/>
    <property type="project" value="UniProtKB-UniRule"/>
</dbReference>
<keyword evidence="16 20" id="KW-0961">Cell wall biogenesis/degradation</keyword>
<evidence type="ECO:0000259" key="21">
    <source>
        <dbReference type="Pfam" id="PF00483"/>
    </source>
</evidence>
<dbReference type="PANTHER" id="PTHR43584">
    <property type="entry name" value="NUCLEOTIDYL TRANSFERASE"/>
    <property type="match status" value="1"/>
</dbReference>
<feature type="region of interest" description="Pyrophosphorylase" evidence="20">
    <location>
        <begin position="1"/>
        <end position="234"/>
    </location>
</feature>
<feature type="binding site" evidence="20">
    <location>
        <position position="25"/>
    </location>
    <ligand>
        <name>UDP-N-acetyl-alpha-D-glucosamine</name>
        <dbReference type="ChEBI" id="CHEBI:57705"/>
    </ligand>
</feature>
<dbReference type="InterPro" id="IPR038009">
    <property type="entry name" value="GlmU_C_LbH"/>
</dbReference>
<dbReference type="GO" id="GO:0009245">
    <property type="term" value="P:lipid A biosynthetic process"/>
    <property type="evidence" value="ECO:0007669"/>
    <property type="project" value="UniProtKB-UniRule"/>
</dbReference>
<dbReference type="HAMAP" id="MF_01631">
    <property type="entry name" value="GlmU"/>
    <property type="match status" value="1"/>
</dbReference>
<keyword evidence="15 20" id="KW-0012">Acyltransferase</keyword>
<feature type="binding site" evidence="20">
    <location>
        <position position="368"/>
    </location>
    <ligand>
        <name>acetyl-CoA</name>
        <dbReference type="ChEBI" id="CHEBI:57288"/>
    </ligand>
</feature>
<dbReference type="GO" id="GO:0071555">
    <property type="term" value="P:cell wall organization"/>
    <property type="evidence" value="ECO:0007669"/>
    <property type="project" value="UniProtKB-KW"/>
</dbReference>
<keyword evidence="11 20" id="KW-0460">Magnesium</keyword>